<evidence type="ECO:0000313" key="9">
    <source>
        <dbReference type="Proteomes" id="UP000199397"/>
    </source>
</evidence>
<keyword evidence="6 7" id="KW-0472">Membrane</keyword>
<evidence type="ECO:0000256" key="5">
    <source>
        <dbReference type="ARBA" id="ARBA00022989"/>
    </source>
</evidence>
<dbReference type="RefSeq" id="WP_175517941.1">
    <property type="nucleotide sequence ID" value="NZ_FNQP01000016.1"/>
</dbReference>
<keyword evidence="9" id="KW-1185">Reference proteome</keyword>
<dbReference type="GO" id="GO:0005886">
    <property type="term" value="C:plasma membrane"/>
    <property type="evidence" value="ECO:0007669"/>
    <property type="project" value="UniProtKB-SubCell"/>
</dbReference>
<proteinExistence type="inferred from homology"/>
<evidence type="ECO:0000256" key="3">
    <source>
        <dbReference type="ARBA" id="ARBA00022475"/>
    </source>
</evidence>
<comment type="subcellular location">
    <subcellularLocation>
        <location evidence="1">Cell membrane</location>
        <topology evidence="1">Multi-pass membrane protein</topology>
    </subcellularLocation>
</comment>
<dbReference type="PANTHER" id="PTHR33452">
    <property type="entry name" value="OXIDOREDUCTASE CATD-RELATED"/>
    <property type="match status" value="1"/>
</dbReference>
<dbReference type="EMBL" id="FNQP01000016">
    <property type="protein sequence ID" value="SEA87143.1"/>
    <property type="molecule type" value="Genomic_DNA"/>
</dbReference>
<evidence type="ECO:0000313" key="8">
    <source>
        <dbReference type="EMBL" id="SEA87143.1"/>
    </source>
</evidence>
<evidence type="ECO:0000256" key="1">
    <source>
        <dbReference type="ARBA" id="ARBA00004651"/>
    </source>
</evidence>
<evidence type="ECO:0000256" key="7">
    <source>
        <dbReference type="SAM" id="Phobius"/>
    </source>
</evidence>
<evidence type="ECO:0000256" key="2">
    <source>
        <dbReference type="ARBA" id="ARBA00006679"/>
    </source>
</evidence>
<dbReference type="Pfam" id="PF07681">
    <property type="entry name" value="DoxX"/>
    <property type="match status" value="1"/>
</dbReference>
<evidence type="ECO:0000256" key="6">
    <source>
        <dbReference type="ARBA" id="ARBA00023136"/>
    </source>
</evidence>
<feature type="transmembrane region" description="Helical" evidence="7">
    <location>
        <begin position="30"/>
        <end position="49"/>
    </location>
</feature>
<gene>
    <name evidence="8" type="ORF">SAMN05660964_02686</name>
</gene>
<name>A0A1H4EPY8_9GAMM</name>
<dbReference type="AlphaFoldDB" id="A0A1H4EPY8"/>
<organism evidence="8 9">
    <name type="scientific">Thiothrix caldifontis</name>
    <dbReference type="NCBI Taxonomy" id="525918"/>
    <lineage>
        <taxon>Bacteria</taxon>
        <taxon>Pseudomonadati</taxon>
        <taxon>Pseudomonadota</taxon>
        <taxon>Gammaproteobacteria</taxon>
        <taxon>Thiotrichales</taxon>
        <taxon>Thiotrichaceae</taxon>
        <taxon>Thiothrix</taxon>
    </lineage>
</organism>
<reference evidence="8 9" key="1">
    <citation type="submission" date="2016-10" db="EMBL/GenBank/DDBJ databases">
        <authorList>
            <person name="de Groot N.N."/>
        </authorList>
    </citation>
    <scope>NUCLEOTIDE SEQUENCE [LARGE SCALE GENOMIC DNA]</scope>
    <source>
        <strain evidence="8 9">DSM 21228</strain>
    </source>
</reference>
<accession>A0A1H4EPY8</accession>
<feature type="transmembrane region" description="Helical" evidence="7">
    <location>
        <begin position="69"/>
        <end position="87"/>
    </location>
</feature>
<keyword evidence="5 7" id="KW-1133">Transmembrane helix</keyword>
<feature type="transmembrane region" description="Helical" evidence="7">
    <location>
        <begin position="94"/>
        <end position="113"/>
    </location>
</feature>
<feature type="transmembrane region" description="Helical" evidence="7">
    <location>
        <begin position="125"/>
        <end position="149"/>
    </location>
</feature>
<dbReference type="Proteomes" id="UP000199397">
    <property type="component" value="Unassembled WGS sequence"/>
</dbReference>
<keyword evidence="4 7" id="KW-0812">Transmembrane</keyword>
<comment type="similarity">
    <text evidence="2">Belongs to the DoxX family.</text>
</comment>
<sequence>MKQAITLSGFLMGECWPLDGFVKPLTLLGFRVYVAWVFFASGLTKIQSWSSTLYLFEDEYTVPFLSSELAAYLGTAAELVLPVLLVIGLLTRPAALALFVFNIVAVISYPYLFTIEGAGGFWQHVFWGAMLWTVFVFSPGKFSLDYWLWGRIQTRNHAV</sequence>
<keyword evidence="3" id="KW-1003">Cell membrane</keyword>
<dbReference type="STRING" id="525918.SAMN05660964_02686"/>
<dbReference type="PANTHER" id="PTHR33452:SF1">
    <property type="entry name" value="INNER MEMBRANE PROTEIN YPHA-RELATED"/>
    <property type="match status" value="1"/>
</dbReference>
<evidence type="ECO:0000256" key="4">
    <source>
        <dbReference type="ARBA" id="ARBA00022692"/>
    </source>
</evidence>
<protein>
    <submittedName>
        <fullName evidence="8">Putative oxidoreductase</fullName>
    </submittedName>
</protein>
<dbReference type="InterPro" id="IPR051907">
    <property type="entry name" value="DoxX-like_oxidoreductase"/>
</dbReference>
<dbReference type="InterPro" id="IPR032808">
    <property type="entry name" value="DoxX"/>
</dbReference>